<accession>A0A2U3W4B2</accession>
<keyword evidence="6 13" id="KW-0175">Coiled coil</keyword>
<proteinExistence type="predicted"/>
<feature type="compositionally biased region" description="Basic and acidic residues" evidence="14">
    <location>
        <begin position="57"/>
        <end position="71"/>
    </location>
</feature>
<dbReference type="CTD" id="10318"/>
<evidence type="ECO:0000256" key="14">
    <source>
        <dbReference type="SAM" id="MobiDB-lite"/>
    </source>
</evidence>
<dbReference type="OrthoDB" id="10059994at2759"/>
<evidence type="ECO:0000256" key="7">
    <source>
        <dbReference type="ARBA" id="ARBA00023198"/>
    </source>
</evidence>
<dbReference type="GO" id="GO:0071222">
    <property type="term" value="P:cellular response to lipopolysaccharide"/>
    <property type="evidence" value="ECO:0007669"/>
    <property type="project" value="TreeGrafter"/>
</dbReference>
<dbReference type="GO" id="GO:0006357">
    <property type="term" value="P:regulation of transcription by RNA polymerase II"/>
    <property type="evidence" value="ECO:0007669"/>
    <property type="project" value="TreeGrafter"/>
</dbReference>
<dbReference type="GO" id="GO:0005737">
    <property type="term" value="C:cytoplasm"/>
    <property type="evidence" value="ECO:0007669"/>
    <property type="project" value="UniProtKB-SubCell"/>
</dbReference>
<dbReference type="GO" id="GO:0070373">
    <property type="term" value="P:negative regulation of ERK1 and ERK2 cascade"/>
    <property type="evidence" value="ECO:0007669"/>
    <property type="project" value="TreeGrafter"/>
</dbReference>
<feature type="region of interest" description="Disordered" evidence="14">
    <location>
        <begin position="52"/>
        <end position="152"/>
    </location>
</feature>
<dbReference type="RefSeq" id="XP_004402888.1">
    <property type="nucleotide sequence ID" value="XM_004402831.2"/>
</dbReference>
<keyword evidence="8" id="KW-0539">Nucleus</keyword>
<reference evidence="16" key="1">
    <citation type="submission" date="2025-08" db="UniProtKB">
        <authorList>
            <consortium name="RefSeq"/>
        </authorList>
    </citation>
    <scope>IDENTIFICATION</scope>
</reference>
<evidence type="ECO:0000256" key="3">
    <source>
        <dbReference type="ARBA" id="ARBA00022481"/>
    </source>
</evidence>
<dbReference type="GO" id="GO:0006954">
    <property type="term" value="P:inflammatory response"/>
    <property type="evidence" value="ECO:0007669"/>
    <property type="project" value="UniProtKB-KW"/>
</dbReference>
<keyword evidence="7" id="KW-0395">Inflammatory response</keyword>
<evidence type="ECO:0000256" key="5">
    <source>
        <dbReference type="ARBA" id="ARBA00022553"/>
    </source>
</evidence>
<organism evidence="15 16">
    <name type="scientific">Odobenus rosmarus divergens</name>
    <name type="common">Pacific walrus</name>
    <dbReference type="NCBI Taxonomy" id="9708"/>
    <lineage>
        <taxon>Eukaryota</taxon>
        <taxon>Metazoa</taxon>
        <taxon>Chordata</taxon>
        <taxon>Craniata</taxon>
        <taxon>Vertebrata</taxon>
        <taxon>Euteleostomi</taxon>
        <taxon>Mammalia</taxon>
        <taxon>Eutheria</taxon>
        <taxon>Laurasiatheria</taxon>
        <taxon>Carnivora</taxon>
        <taxon>Caniformia</taxon>
        <taxon>Pinnipedia</taxon>
        <taxon>Odobenidae</taxon>
        <taxon>Odobenus</taxon>
    </lineage>
</organism>
<feature type="coiled-coil region" evidence="13">
    <location>
        <begin position="297"/>
        <end position="539"/>
    </location>
</feature>
<keyword evidence="3" id="KW-0488">Methylation</keyword>
<sequence length="635" mass="71626">MEGRGPYRIYDPGGSVPLGEASAAFERLVEENSRLKEKMQGIKMLGELLEESQMEASRLRQKAEELVKDSELLPPPSPSLASFDHLAELTGKDAGGPAPPADPAHPSNKPEPVQKPPSSGTSSEFEVVPAEEQTSSPASGGHARNTMALGPLPHEDSNLMLHLQRLETTLSVCAEEPDRTQLFTHLGRMALEFNRLASKVHKNEQRTSILQTLCEQLRKENEALKAKLDKGLEQRDQAAERLREENMELKKLLMSCGKEDACGQPGSPKIEGAGKKGVAGQQQACVAAGKSPEVGALGAAEKKVKMLEQQRTELLEVNKQWDQHFRSMKQQYEQKITELRQKLADLQKQVTDLEAEREQKQRDFDRKLLLAKSKIEMEETDKEQLTAEAKELRQKVKYLQDQLSPLTRQREYQEKEIQRLNKALEEALSIQASPSSPPAAFGGPEGAGGLLRKQELITQNELLKQQVKIFEEDFQRERSDRERMNEEKEELKKQVEKLQAQVTLSNAQLKAFKDEEKTKEALKQQKRKAKASAERYHLEPHPEHLCGAYPYAYTPMPAMVPHHGFEDWSQIRYPPPPMAMEHPPPLPNSRLFHLPEYTWRPPCGAMRNQSSQVMDSPTARPVEPESTKNDREGPQ</sequence>
<dbReference type="Gene3D" id="1.20.5.990">
    <property type="entry name" value="Nemo cc2-lz domain - 1d5 darpin complex"/>
    <property type="match status" value="1"/>
</dbReference>
<comment type="subcellular location">
    <subcellularLocation>
        <location evidence="2">Cytoplasm</location>
    </subcellularLocation>
    <subcellularLocation>
        <location evidence="1">Nucleus</location>
    </subcellularLocation>
</comment>
<evidence type="ECO:0000256" key="6">
    <source>
        <dbReference type="ARBA" id="ARBA00023054"/>
    </source>
</evidence>
<dbReference type="AlphaFoldDB" id="A0A2U3W4B2"/>
<evidence type="ECO:0000256" key="12">
    <source>
        <dbReference type="ARBA" id="ARBA00081786"/>
    </source>
</evidence>
<feature type="region of interest" description="Disordered" evidence="14">
    <location>
        <begin position="601"/>
        <end position="635"/>
    </location>
</feature>
<evidence type="ECO:0000256" key="2">
    <source>
        <dbReference type="ARBA" id="ARBA00004496"/>
    </source>
</evidence>
<evidence type="ECO:0000256" key="13">
    <source>
        <dbReference type="SAM" id="Coils"/>
    </source>
</evidence>
<keyword evidence="4" id="KW-0963">Cytoplasm</keyword>
<dbReference type="GO" id="GO:0005634">
    <property type="term" value="C:nucleus"/>
    <property type="evidence" value="ECO:0007669"/>
    <property type="project" value="UniProtKB-SubCell"/>
</dbReference>
<evidence type="ECO:0000313" key="16">
    <source>
        <dbReference type="RefSeq" id="XP_004402888.1"/>
    </source>
</evidence>
<name>A0A2U3W4B2_ODORO</name>
<dbReference type="PANTHER" id="PTHR31882:SF3">
    <property type="entry name" value="TNFAIP3-INTERACTING PROTEIN 1"/>
    <property type="match status" value="1"/>
</dbReference>
<dbReference type="KEGG" id="oro:101381471"/>
<gene>
    <name evidence="16" type="primary">TNIP1</name>
</gene>
<protein>
    <recommendedName>
        <fullName evidence="9">TNFAIP3-interacting protein 1</fullName>
    </recommendedName>
    <alternativeName>
        <fullName evidence="11">A20-binding inhibitor of NF-kappa-B activation 1</fullName>
    </alternativeName>
    <alternativeName>
        <fullName evidence="12">Nef-associated factor 1</fullName>
    </alternativeName>
    <alternativeName>
        <fullName evidence="10">Virion-associated nuclear shuttling protein</fullName>
    </alternativeName>
</protein>
<dbReference type="Proteomes" id="UP000245340">
    <property type="component" value="Unplaced"/>
</dbReference>
<keyword evidence="5" id="KW-0597">Phosphoprotein</keyword>
<keyword evidence="15" id="KW-1185">Reference proteome</keyword>
<evidence type="ECO:0000256" key="4">
    <source>
        <dbReference type="ARBA" id="ARBA00022490"/>
    </source>
</evidence>
<dbReference type="FunFam" id="1.20.5.990:FF:000001">
    <property type="entry name" value="TNFAIP3 interacting protein 1"/>
    <property type="match status" value="1"/>
</dbReference>
<evidence type="ECO:0000313" key="15">
    <source>
        <dbReference type="Proteomes" id="UP000245340"/>
    </source>
</evidence>
<evidence type="ECO:0000256" key="9">
    <source>
        <dbReference type="ARBA" id="ARBA00073021"/>
    </source>
</evidence>
<evidence type="ECO:0000256" key="10">
    <source>
        <dbReference type="ARBA" id="ARBA00075165"/>
    </source>
</evidence>
<dbReference type="PANTHER" id="PTHR31882">
    <property type="entry name" value="TNFAIP3-INTERACTING PROTEIN COILED COIL FAMILY MEMBER"/>
    <property type="match status" value="1"/>
</dbReference>
<feature type="compositionally biased region" description="Basic and acidic residues" evidence="14">
    <location>
        <begin position="622"/>
        <end position="635"/>
    </location>
</feature>
<evidence type="ECO:0000256" key="1">
    <source>
        <dbReference type="ARBA" id="ARBA00004123"/>
    </source>
</evidence>
<evidence type="ECO:0000256" key="8">
    <source>
        <dbReference type="ARBA" id="ARBA00023242"/>
    </source>
</evidence>
<dbReference type="GO" id="GO:0043124">
    <property type="term" value="P:negative regulation of canonical NF-kappaB signal transduction"/>
    <property type="evidence" value="ECO:0007669"/>
    <property type="project" value="UniProtKB-ARBA"/>
</dbReference>
<dbReference type="GO" id="GO:0010604">
    <property type="term" value="P:positive regulation of macromolecule metabolic process"/>
    <property type="evidence" value="ECO:0007669"/>
    <property type="project" value="UniProtKB-ARBA"/>
</dbReference>
<evidence type="ECO:0000256" key="11">
    <source>
        <dbReference type="ARBA" id="ARBA00079468"/>
    </source>
</evidence>
<dbReference type="GeneID" id="101381471"/>
<feature type="coiled-coil region" evidence="13">
    <location>
        <begin position="207"/>
        <end position="259"/>
    </location>
</feature>
<dbReference type="GO" id="GO:0051019">
    <property type="term" value="F:mitogen-activated protein kinase binding"/>
    <property type="evidence" value="ECO:0007669"/>
    <property type="project" value="TreeGrafter"/>
</dbReference>